<dbReference type="PANTHER" id="PTHR21443">
    <property type="entry name" value="CONSERVED OLIGOMERIC GOLGI COMPLEX COMPONENT 7"/>
    <property type="match status" value="1"/>
</dbReference>
<dbReference type="VEuPathDB" id="TrichDB:TRFO_18633"/>
<dbReference type="GO" id="GO:0007030">
    <property type="term" value="P:Golgi organization"/>
    <property type="evidence" value="ECO:0007669"/>
    <property type="project" value="TreeGrafter"/>
</dbReference>
<dbReference type="GO" id="GO:0000139">
    <property type="term" value="C:Golgi membrane"/>
    <property type="evidence" value="ECO:0007669"/>
    <property type="project" value="UniProtKB-SubCell"/>
</dbReference>
<dbReference type="GO" id="GO:0006886">
    <property type="term" value="P:intracellular protein transport"/>
    <property type="evidence" value="ECO:0007669"/>
    <property type="project" value="InterPro"/>
</dbReference>
<evidence type="ECO:0000256" key="6">
    <source>
        <dbReference type="ARBA" id="ARBA00023034"/>
    </source>
</evidence>
<keyword evidence="5" id="KW-0653">Protein transport</keyword>
<feature type="region of interest" description="Disordered" evidence="9">
    <location>
        <begin position="356"/>
        <end position="395"/>
    </location>
</feature>
<evidence type="ECO:0000256" key="7">
    <source>
        <dbReference type="ARBA" id="ARBA00023136"/>
    </source>
</evidence>
<evidence type="ECO:0000256" key="1">
    <source>
        <dbReference type="ARBA" id="ARBA00004395"/>
    </source>
</evidence>
<dbReference type="GeneID" id="94835003"/>
<feature type="compositionally biased region" description="Polar residues" evidence="9">
    <location>
        <begin position="377"/>
        <end position="392"/>
    </location>
</feature>
<comment type="similarity">
    <text evidence="2">Belongs to the COG7 family.</text>
</comment>
<evidence type="ECO:0000313" key="11">
    <source>
        <dbReference type="Proteomes" id="UP000179807"/>
    </source>
</evidence>
<comment type="subcellular location">
    <subcellularLocation>
        <location evidence="1">Golgi apparatus membrane</location>
        <topology evidence="1">Peripheral membrane protein</topology>
    </subcellularLocation>
</comment>
<dbReference type="RefSeq" id="XP_068364970.1">
    <property type="nucleotide sequence ID" value="XM_068500299.1"/>
</dbReference>
<protein>
    <recommendedName>
        <fullName evidence="3">Conserved oligomeric Golgi complex subunit 7</fullName>
    </recommendedName>
    <alternativeName>
        <fullName evidence="8">Component of oligomeric Golgi complex 7</fullName>
    </alternativeName>
</protein>
<dbReference type="AlphaFoldDB" id="A0A1J4KL15"/>
<name>A0A1J4KL15_9EUKA</name>
<dbReference type="InterPro" id="IPR019335">
    <property type="entry name" value="COG7"/>
</dbReference>
<sequence>MNDEFKDPNFNVDDWINANLNFKEGEDAKRYEELGNQLVTRLQMRSREISLNADQNMRGLVDALPQGMAKLKHISDTVNELSDSLRSLTNSGYKFKSGNVPDRIGELTSLKVRRDRLKDAAEKLQHGIDIEADLQQLQSDAAIGDLQKVCEKYQNVSKAAKSLSTISKFDTIKNNLQIIQKTIANRITPELNSACLRLNGDTFSRYSKYSGQIGLNELPQTVILKTFHQQIDKERTTYDCDPPLPITDWLPTCLNRCHDYFKNFSNWTKTIGFSLNSELFQTFTEVLSPTLDSHMKMILNSSKFDDLVIVFRMINEFSLKINNENVFKENIVRIQVLFPDSLQIFLNSTLNLPQQMPKSNTTGSLSRNPPPSPSRSTEMLSNPQSTNKAANSKNEHNPKLLETCINVSMRALEWIKNLAKEPIRCLRTVNIFLQQSIQFVTNDLKNYLGNEATKYSGDEQQQILFLGKLLQMFTSQESLEKKLKLFEDNGKKIDDSFQVPSIQNVKDVIEVQILDTMAMKSLSLLNGLHNASEWADEGDDEFDTLDQSRYVKAICLNIMAMLQQLTQGKHLSNELISKWTTKTAETVVKSYAKEISNIPKLSKHGQDQLKTDIEYLLNLLGVMGLEGGKDLPGILSILSAENNERKKAFEEAGVSPEIARGLSVSLSIS</sequence>
<keyword evidence="11" id="KW-1185">Reference proteome</keyword>
<keyword evidence="6" id="KW-0333">Golgi apparatus</keyword>
<dbReference type="Proteomes" id="UP000179807">
    <property type="component" value="Unassembled WGS sequence"/>
</dbReference>
<dbReference type="PANTHER" id="PTHR21443:SF0">
    <property type="entry name" value="CONSERVED OLIGOMERIC GOLGI COMPLEX SUBUNIT 7"/>
    <property type="match status" value="1"/>
</dbReference>
<evidence type="ECO:0000256" key="8">
    <source>
        <dbReference type="ARBA" id="ARBA00031345"/>
    </source>
</evidence>
<dbReference type="Pfam" id="PF10191">
    <property type="entry name" value="COG7"/>
    <property type="match status" value="2"/>
</dbReference>
<proteinExistence type="inferred from homology"/>
<keyword evidence="4" id="KW-0813">Transport</keyword>
<dbReference type="EMBL" id="MLAK01000578">
    <property type="protein sequence ID" value="OHT11834.1"/>
    <property type="molecule type" value="Genomic_DNA"/>
</dbReference>
<dbReference type="GO" id="GO:0006890">
    <property type="term" value="P:retrograde vesicle-mediated transport, Golgi to endoplasmic reticulum"/>
    <property type="evidence" value="ECO:0007669"/>
    <property type="project" value="TreeGrafter"/>
</dbReference>
<evidence type="ECO:0000256" key="5">
    <source>
        <dbReference type="ARBA" id="ARBA00022927"/>
    </source>
</evidence>
<evidence type="ECO:0000256" key="4">
    <source>
        <dbReference type="ARBA" id="ARBA00022448"/>
    </source>
</evidence>
<reference evidence="10" key="1">
    <citation type="submission" date="2016-10" db="EMBL/GenBank/DDBJ databases">
        <authorList>
            <person name="Benchimol M."/>
            <person name="Almeida L.G."/>
            <person name="Vasconcelos A.T."/>
            <person name="Perreira-Neves A."/>
            <person name="Rosa I.A."/>
            <person name="Tasca T."/>
            <person name="Bogo M.R."/>
            <person name="de Souza W."/>
        </authorList>
    </citation>
    <scope>NUCLEOTIDE SEQUENCE [LARGE SCALE GENOMIC DNA]</scope>
    <source>
        <strain evidence="10">K</strain>
    </source>
</reference>
<evidence type="ECO:0000256" key="9">
    <source>
        <dbReference type="SAM" id="MobiDB-lite"/>
    </source>
</evidence>
<dbReference type="GO" id="GO:0017119">
    <property type="term" value="C:Golgi transport complex"/>
    <property type="evidence" value="ECO:0007669"/>
    <property type="project" value="InterPro"/>
</dbReference>
<dbReference type="OrthoDB" id="249612at2759"/>
<gene>
    <name evidence="10" type="ORF">TRFO_18633</name>
</gene>
<evidence type="ECO:0000256" key="3">
    <source>
        <dbReference type="ARBA" id="ARBA00020984"/>
    </source>
</evidence>
<feature type="compositionally biased region" description="Polar residues" evidence="9">
    <location>
        <begin position="356"/>
        <end position="365"/>
    </location>
</feature>
<evidence type="ECO:0000256" key="2">
    <source>
        <dbReference type="ARBA" id="ARBA00005831"/>
    </source>
</evidence>
<keyword evidence="7" id="KW-0472">Membrane</keyword>
<comment type="caution">
    <text evidence="10">The sequence shown here is derived from an EMBL/GenBank/DDBJ whole genome shotgun (WGS) entry which is preliminary data.</text>
</comment>
<evidence type="ECO:0000313" key="10">
    <source>
        <dbReference type="EMBL" id="OHT11834.1"/>
    </source>
</evidence>
<accession>A0A1J4KL15</accession>
<organism evidence="10 11">
    <name type="scientific">Tritrichomonas foetus</name>
    <dbReference type="NCBI Taxonomy" id="1144522"/>
    <lineage>
        <taxon>Eukaryota</taxon>
        <taxon>Metamonada</taxon>
        <taxon>Parabasalia</taxon>
        <taxon>Tritrichomonadida</taxon>
        <taxon>Tritrichomonadidae</taxon>
        <taxon>Tritrichomonas</taxon>
    </lineage>
</organism>